<gene>
    <name evidence="6" type="ORF">HOP12_14400</name>
</gene>
<comment type="cofactor">
    <cofactor evidence="1">
        <name>FMN</name>
        <dbReference type="ChEBI" id="CHEBI:58210"/>
    </cofactor>
</comment>
<dbReference type="GO" id="GO:0010181">
    <property type="term" value="F:FMN binding"/>
    <property type="evidence" value="ECO:0007669"/>
    <property type="project" value="InterPro"/>
</dbReference>
<proteinExistence type="inferred from homology"/>
<comment type="caution">
    <text evidence="6">The sequence shown here is derived from an EMBL/GenBank/DDBJ whole genome shotgun (WGS) entry which is preliminary data.</text>
</comment>
<evidence type="ECO:0000313" key="7">
    <source>
        <dbReference type="Proteomes" id="UP000580839"/>
    </source>
</evidence>
<evidence type="ECO:0000313" key="6">
    <source>
        <dbReference type="EMBL" id="NOT35331.1"/>
    </source>
</evidence>
<dbReference type="Proteomes" id="UP000580839">
    <property type="component" value="Unassembled WGS sequence"/>
</dbReference>
<reference evidence="6 7" key="1">
    <citation type="submission" date="2020-04" db="EMBL/GenBank/DDBJ databases">
        <title>Metagenomic profiling of ammonia- and methane-oxidizing microorganisms in a Dutch drinking water treatment plant.</title>
        <authorList>
            <person name="Poghosyan L."/>
            <person name="Leucker S."/>
        </authorList>
    </citation>
    <scope>NUCLEOTIDE SEQUENCE [LARGE SCALE GENOMIC DNA]</scope>
    <source>
        <strain evidence="6">S-RSF-IL-03</strain>
    </source>
</reference>
<dbReference type="InterPro" id="IPR012349">
    <property type="entry name" value="Split_barrel_FMN-bd"/>
</dbReference>
<dbReference type="SMART" id="SM00903">
    <property type="entry name" value="Flavin_Reduct"/>
    <property type="match status" value="1"/>
</dbReference>
<feature type="domain" description="Flavin reductase like" evidence="5">
    <location>
        <begin position="19"/>
        <end position="171"/>
    </location>
</feature>
<evidence type="ECO:0000256" key="2">
    <source>
        <dbReference type="ARBA" id="ARBA00022630"/>
    </source>
</evidence>
<dbReference type="Pfam" id="PF01613">
    <property type="entry name" value="Flavin_Reduct"/>
    <property type="match status" value="1"/>
</dbReference>
<dbReference type="GO" id="GO:0016646">
    <property type="term" value="F:oxidoreductase activity, acting on the CH-NH group of donors, NAD or NADP as acceptor"/>
    <property type="evidence" value="ECO:0007669"/>
    <property type="project" value="UniProtKB-ARBA"/>
</dbReference>
<accession>A0A849SLM3</accession>
<dbReference type="Gene3D" id="2.30.110.10">
    <property type="entry name" value="Electron Transport, Fmn-binding Protein, Chain A"/>
    <property type="match status" value="1"/>
</dbReference>
<dbReference type="SUPFAM" id="SSF50475">
    <property type="entry name" value="FMN-binding split barrel"/>
    <property type="match status" value="1"/>
</dbReference>
<keyword evidence="3" id="KW-0288">FMN</keyword>
<evidence type="ECO:0000259" key="5">
    <source>
        <dbReference type="SMART" id="SM00903"/>
    </source>
</evidence>
<comment type="similarity">
    <text evidence="4">Belongs to the flavoredoxin family.</text>
</comment>
<evidence type="ECO:0000256" key="1">
    <source>
        <dbReference type="ARBA" id="ARBA00001917"/>
    </source>
</evidence>
<protein>
    <submittedName>
        <fullName evidence="6">Flavin reductase family protein</fullName>
    </submittedName>
</protein>
<dbReference type="EMBL" id="JABFRW010000189">
    <property type="protein sequence ID" value="NOT35331.1"/>
    <property type="molecule type" value="Genomic_DNA"/>
</dbReference>
<name>A0A849SLM3_UNCEI</name>
<evidence type="ECO:0000256" key="3">
    <source>
        <dbReference type="ARBA" id="ARBA00022643"/>
    </source>
</evidence>
<organism evidence="6 7">
    <name type="scientific">Eiseniibacteriota bacterium</name>
    <dbReference type="NCBI Taxonomy" id="2212470"/>
    <lineage>
        <taxon>Bacteria</taxon>
        <taxon>Candidatus Eiseniibacteriota</taxon>
    </lineage>
</organism>
<sequence length="207" mass="22560">MIIDPEQLSTRALYKFLTSAVVPRPIALVSSIDANGVRNAAPFSYFNIVTNEPPLLSVSIGPRRGDAKDTLTNIQTVGEFVINLVDESMFQGMVRTSGDWPPEVDEIELAGFHAIASDLVKAPRIAESPVQMECRLERVIELGASSLVIGRLLRAHVRDEIIHEGAVDAHRLQPVGRLGGEQYSLLREVARAARPVVGADGTEAREK</sequence>
<dbReference type="PANTHER" id="PTHR33798">
    <property type="entry name" value="FLAVOPROTEIN OXYGENASE"/>
    <property type="match status" value="1"/>
</dbReference>
<dbReference type="InterPro" id="IPR002563">
    <property type="entry name" value="Flavin_Rdtase-like_dom"/>
</dbReference>
<evidence type="ECO:0000256" key="4">
    <source>
        <dbReference type="ARBA" id="ARBA00038054"/>
    </source>
</evidence>
<keyword evidence="2" id="KW-0285">Flavoprotein</keyword>
<dbReference type="PANTHER" id="PTHR33798:SF5">
    <property type="entry name" value="FLAVIN REDUCTASE LIKE DOMAIN-CONTAINING PROTEIN"/>
    <property type="match status" value="1"/>
</dbReference>
<dbReference type="AlphaFoldDB" id="A0A849SLM3"/>